<name>A0A6A4WUA6_AMPAM</name>
<proteinExistence type="predicted"/>
<dbReference type="AlphaFoldDB" id="A0A6A4WUA6"/>
<dbReference type="PANTHER" id="PTHR47163">
    <property type="entry name" value="DDE_TNP_IS1595 DOMAIN-CONTAINING PROTEIN"/>
    <property type="match status" value="1"/>
</dbReference>
<dbReference type="EMBL" id="VIIS01000715">
    <property type="protein sequence ID" value="KAF0305838.1"/>
    <property type="molecule type" value="Genomic_DNA"/>
</dbReference>
<comment type="caution">
    <text evidence="1">The sequence shown here is derived from an EMBL/GenBank/DDBJ whole genome shotgun (WGS) entry which is preliminary data.</text>
</comment>
<dbReference type="Proteomes" id="UP000440578">
    <property type="component" value="Unassembled WGS sequence"/>
</dbReference>
<protein>
    <submittedName>
        <fullName evidence="1">Uncharacterized protein</fullName>
    </submittedName>
</protein>
<gene>
    <name evidence="1" type="ORF">FJT64_022567</name>
</gene>
<accession>A0A6A4WUA6</accession>
<evidence type="ECO:0000313" key="2">
    <source>
        <dbReference type="Proteomes" id="UP000440578"/>
    </source>
</evidence>
<reference evidence="1 2" key="1">
    <citation type="submission" date="2019-07" db="EMBL/GenBank/DDBJ databases">
        <title>Draft genome assembly of a fouling barnacle, Amphibalanus amphitrite (Darwin, 1854): The first reference genome for Thecostraca.</title>
        <authorList>
            <person name="Kim W."/>
        </authorList>
    </citation>
    <scope>NUCLEOTIDE SEQUENCE [LARGE SCALE GENOMIC DNA]</scope>
    <source>
        <strain evidence="1">SNU_AA5</strain>
        <tissue evidence="1">Soma without cirri and trophi</tissue>
    </source>
</reference>
<evidence type="ECO:0000313" key="1">
    <source>
        <dbReference type="EMBL" id="KAF0305838.1"/>
    </source>
</evidence>
<dbReference type="InterPro" id="IPR053164">
    <property type="entry name" value="IS1016-like_transposase"/>
</dbReference>
<organism evidence="1 2">
    <name type="scientific">Amphibalanus amphitrite</name>
    <name type="common">Striped barnacle</name>
    <name type="synonym">Balanus amphitrite</name>
    <dbReference type="NCBI Taxonomy" id="1232801"/>
    <lineage>
        <taxon>Eukaryota</taxon>
        <taxon>Metazoa</taxon>
        <taxon>Ecdysozoa</taxon>
        <taxon>Arthropoda</taxon>
        <taxon>Crustacea</taxon>
        <taxon>Multicrustacea</taxon>
        <taxon>Cirripedia</taxon>
        <taxon>Thoracica</taxon>
        <taxon>Thoracicalcarea</taxon>
        <taxon>Balanomorpha</taxon>
        <taxon>Balanoidea</taxon>
        <taxon>Balanidae</taxon>
        <taxon>Amphibalaninae</taxon>
        <taxon>Amphibalanus</taxon>
    </lineage>
</organism>
<keyword evidence="2" id="KW-1185">Reference proteome</keyword>
<sequence length="150" mass="16734">MGLRPTARRHRRVSALPRGAAGRRQSLLPIIVANVEPGTTIWSDEWAAYRQIPLCRDQPQNGGGLMSYVHQSVNHSVEFVDPATGANTQRLEGEWERCKLQLMPLNKGTSRALLPGHPASFWWALLNGQAKCSDPFLRLLGLIRANYPQV</sequence>
<dbReference type="PANTHER" id="PTHR47163:SF2">
    <property type="entry name" value="SI:DKEY-17M8.2"/>
    <property type="match status" value="1"/>
</dbReference>
<dbReference type="OrthoDB" id="6379547at2759"/>